<evidence type="ECO:0000256" key="4">
    <source>
        <dbReference type="ARBA" id="ARBA00022989"/>
    </source>
</evidence>
<evidence type="ECO:0000256" key="3">
    <source>
        <dbReference type="ARBA" id="ARBA00022692"/>
    </source>
</evidence>
<sequence>MIVSSLLSSFGLIGGNDTTTNSTQDHLLSQTMGIGNIDKLRSSENNDEVTVHSLFRIFLSLGIIYTILLLIPIIQLIRIHIGGFPILKLTTQKTFLLLLTLTCILRVIFFFIISFTKSNSTFDIGKFSNEIYTILDDLGCITFFTTFCLLILFWIEIVYHSRNKQILFREKVKPIFMLMILLIYVIQIVIWILIFTLPLEHRERIDKLDNTFYAAISMMATGGFLYYGYKLSVKLKRNPLNSRGKKKKLIEVIIFTLLCTICFITRSLLFLVVSYYETLHVTFSTIAIYYSITEVVPSLFVIFLFRKMPPKPAVTPIYKINSGSDEYPPYIPANTKKNKAHYSFYSNSSIKGAKSPEEVQRLIN</sequence>
<keyword evidence="9" id="KW-1185">Reference proteome</keyword>
<dbReference type="Proteomes" id="UP000695562">
    <property type="component" value="Unassembled WGS sequence"/>
</dbReference>
<feature type="transmembrane region" description="Helical" evidence="6">
    <location>
        <begin position="287"/>
        <end position="305"/>
    </location>
</feature>
<evidence type="ECO:0000256" key="2">
    <source>
        <dbReference type="ARBA" id="ARBA00006779"/>
    </source>
</evidence>
<evidence type="ECO:0000256" key="5">
    <source>
        <dbReference type="ARBA" id="ARBA00023136"/>
    </source>
</evidence>
<name>A0A8J4V2G6_9MYCE</name>
<comment type="similarity">
    <text evidence="2">Belongs to the plant tobamovirus multiplication TOM1 protein family.</text>
</comment>
<comment type="caution">
    <text evidence="8">The sequence shown here is derived from an EMBL/GenBank/DDBJ whole genome shotgun (WGS) entry which is preliminary data.</text>
</comment>
<feature type="transmembrane region" description="Helical" evidence="6">
    <location>
        <begin position="175"/>
        <end position="199"/>
    </location>
</feature>
<dbReference type="AlphaFoldDB" id="A0A8J4V2G6"/>
<protein>
    <recommendedName>
        <fullName evidence="7">THH1/TOM1/TOM3 domain-containing protein</fullName>
    </recommendedName>
</protein>
<comment type="subcellular location">
    <subcellularLocation>
        <location evidence="1">Endomembrane system</location>
        <topology evidence="1">Multi-pass membrane protein</topology>
    </subcellularLocation>
</comment>
<dbReference type="GO" id="GO:0012505">
    <property type="term" value="C:endomembrane system"/>
    <property type="evidence" value="ECO:0007669"/>
    <property type="project" value="UniProtKB-SubCell"/>
</dbReference>
<dbReference type="InterPro" id="IPR009457">
    <property type="entry name" value="THH1/TOM1/TOM3_dom"/>
</dbReference>
<feature type="transmembrane region" description="Helical" evidence="6">
    <location>
        <begin position="249"/>
        <end position="275"/>
    </location>
</feature>
<accession>A0A8J4V2G6</accession>
<evidence type="ECO:0000259" key="7">
    <source>
        <dbReference type="Pfam" id="PF06454"/>
    </source>
</evidence>
<evidence type="ECO:0000313" key="9">
    <source>
        <dbReference type="Proteomes" id="UP000695562"/>
    </source>
</evidence>
<reference evidence="8" key="1">
    <citation type="submission" date="2020-01" db="EMBL/GenBank/DDBJ databases">
        <title>Development of genomics and gene disruption for Polysphondylium violaceum indicates a role for the polyketide synthase stlB in stalk morphogenesis.</title>
        <authorList>
            <person name="Narita B."/>
            <person name="Kawabe Y."/>
            <person name="Kin K."/>
            <person name="Saito T."/>
            <person name="Gibbs R."/>
            <person name="Kuspa A."/>
            <person name="Muzny D."/>
            <person name="Queller D."/>
            <person name="Richards S."/>
            <person name="Strassman J."/>
            <person name="Sucgang R."/>
            <person name="Worley K."/>
            <person name="Schaap P."/>
        </authorList>
    </citation>
    <scope>NUCLEOTIDE SEQUENCE</scope>
    <source>
        <strain evidence="8">QSvi11</strain>
    </source>
</reference>
<keyword evidence="3 6" id="KW-0812">Transmembrane</keyword>
<evidence type="ECO:0000256" key="6">
    <source>
        <dbReference type="SAM" id="Phobius"/>
    </source>
</evidence>
<evidence type="ECO:0000313" key="8">
    <source>
        <dbReference type="EMBL" id="KAF2068729.1"/>
    </source>
</evidence>
<feature type="transmembrane region" description="Helical" evidence="6">
    <location>
        <begin position="54"/>
        <end position="74"/>
    </location>
</feature>
<evidence type="ECO:0000256" key="1">
    <source>
        <dbReference type="ARBA" id="ARBA00004127"/>
    </source>
</evidence>
<organism evidence="8 9">
    <name type="scientific">Polysphondylium violaceum</name>
    <dbReference type="NCBI Taxonomy" id="133409"/>
    <lineage>
        <taxon>Eukaryota</taxon>
        <taxon>Amoebozoa</taxon>
        <taxon>Evosea</taxon>
        <taxon>Eumycetozoa</taxon>
        <taxon>Dictyostelia</taxon>
        <taxon>Dictyosteliales</taxon>
        <taxon>Dictyosteliaceae</taxon>
        <taxon>Polysphondylium</taxon>
    </lineage>
</organism>
<dbReference type="EMBL" id="AJWJ01000863">
    <property type="protein sequence ID" value="KAF2068729.1"/>
    <property type="molecule type" value="Genomic_DNA"/>
</dbReference>
<dbReference type="OrthoDB" id="19798at2759"/>
<gene>
    <name evidence="8" type="ORF">CYY_009950</name>
</gene>
<dbReference type="PANTHER" id="PTHR31142:SF3">
    <property type="entry name" value="THH1_TOM1_TOM3 DOMAIN-CONTAINING PROTEIN"/>
    <property type="match status" value="1"/>
</dbReference>
<proteinExistence type="inferred from homology"/>
<dbReference type="Pfam" id="PF06454">
    <property type="entry name" value="THH1_TOM1-3_dom"/>
    <property type="match status" value="1"/>
</dbReference>
<feature type="transmembrane region" description="Helical" evidence="6">
    <location>
        <begin position="134"/>
        <end position="155"/>
    </location>
</feature>
<dbReference type="PANTHER" id="PTHR31142">
    <property type="entry name" value="TOBAMOVIRUS MULTIPLICATION PROTEIN 1-LIKE ISOFORM X1"/>
    <property type="match status" value="1"/>
</dbReference>
<feature type="transmembrane region" description="Helical" evidence="6">
    <location>
        <begin position="211"/>
        <end position="229"/>
    </location>
</feature>
<feature type="transmembrane region" description="Helical" evidence="6">
    <location>
        <begin position="95"/>
        <end position="114"/>
    </location>
</feature>
<feature type="domain" description="THH1/TOM1/TOM3" evidence="7">
    <location>
        <begin position="47"/>
        <end position="320"/>
    </location>
</feature>
<keyword evidence="4 6" id="KW-1133">Transmembrane helix</keyword>
<dbReference type="InterPro" id="IPR040226">
    <property type="entry name" value="THH1/TOM1/TOM3"/>
</dbReference>
<keyword evidence="5 6" id="KW-0472">Membrane</keyword>